<protein>
    <submittedName>
        <fullName evidence="1">Uncharacterized protein</fullName>
    </submittedName>
</protein>
<name>A0A4C1UB12_EUMVA</name>
<dbReference type="Proteomes" id="UP000299102">
    <property type="component" value="Unassembled WGS sequence"/>
</dbReference>
<reference evidence="1 2" key="1">
    <citation type="journal article" date="2019" name="Commun. Biol.">
        <title>The bagworm genome reveals a unique fibroin gene that provides high tensile strength.</title>
        <authorList>
            <person name="Kono N."/>
            <person name="Nakamura H."/>
            <person name="Ohtoshi R."/>
            <person name="Tomita M."/>
            <person name="Numata K."/>
            <person name="Arakawa K."/>
        </authorList>
    </citation>
    <scope>NUCLEOTIDE SEQUENCE [LARGE SCALE GENOMIC DNA]</scope>
</reference>
<evidence type="ECO:0000313" key="1">
    <source>
        <dbReference type="EMBL" id="GBP23300.1"/>
    </source>
</evidence>
<evidence type="ECO:0000313" key="2">
    <source>
        <dbReference type="Proteomes" id="UP000299102"/>
    </source>
</evidence>
<comment type="caution">
    <text evidence="1">The sequence shown here is derived from an EMBL/GenBank/DDBJ whole genome shotgun (WGS) entry which is preliminary data.</text>
</comment>
<organism evidence="1 2">
    <name type="scientific">Eumeta variegata</name>
    <name type="common">Bagworm moth</name>
    <name type="synonym">Eumeta japonica</name>
    <dbReference type="NCBI Taxonomy" id="151549"/>
    <lineage>
        <taxon>Eukaryota</taxon>
        <taxon>Metazoa</taxon>
        <taxon>Ecdysozoa</taxon>
        <taxon>Arthropoda</taxon>
        <taxon>Hexapoda</taxon>
        <taxon>Insecta</taxon>
        <taxon>Pterygota</taxon>
        <taxon>Neoptera</taxon>
        <taxon>Endopterygota</taxon>
        <taxon>Lepidoptera</taxon>
        <taxon>Glossata</taxon>
        <taxon>Ditrysia</taxon>
        <taxon>Tineoidea</taxon>
        <taxon>Psychidae</taxon>
        <taxon>Oiketicinae</taxon>
        <taxon>Eumeta</taxon>
    </lineage>
</organism>
<dbReference type="AlphaFoldDB" id="A0A4C1UB12"/>
<gene>
    <name evidence="1" type="ORF">EVAR_76014_1</name>
</gene>
<proteinExistence type="predicted"/>
<accession>A0A4C1UB12</accession>
<sequence>MNPGEYFRTLPDDERIGGGRKGYFENLISVEQIERFLLEPLADNDNWGFNLNESSGRTGSSVVGANVSVNPANQLPRPGLIKIVKGQTLSGGTHFGIRNAVVASPGAAETVISDEN</sequence>
<keyword evidence="2" id="KW-1185">Reference proteome</keyword>
<dbReference type="EMBL" id="BGZK01000149">
    <property type="protein sequence ID" value="GBP23300.1"/>
    <property type="molecule type" value="Genomic_DNA"/>
</dbReference>